<comment type="caution">
    <text evidence="3">The sequence shown here is derived from an EMBL/GenBank/DDBJ whole genome shotgun (WGS) entry which is preliminary data.</text>
</comment>
<dbReference type="Pfam" id="PF09362">
    <property type="entry name" value="DUF1996"/>
    <property type="match status" value="1"/>
</dbReference>
<gene>
    <name evidence="3" type="ORF">GGR36_002839</name>
</gene>
<reference evidence="3 4" key="1">
    <citation type="submission" date="2020-08" db="EMBL/GenBank/DDBJ databases">
        <title>Genomic Encyclopedia of Type Strains, Phase IV (KMG-IV): sequencing the most valuable type-strain genomes for metagenomic binning, comparative biology and taxonomic classification.</title>
        <authorList>
            <person name="Goeker M."/>
        </authorList>
    </citation>
    <scope>NUCLEOTIDE SEQUENCE [LARGE SCALE GENOMIC DNA]</scope>
    <source>
        <strain evidence="3 4">DSM 106739</strain>
    </source>
</reference>
<sequence>MSPAPRQNLFLAGLAVLLASCILVVACGGGGGSGAASNGSAAGSGAAAGGGASGGSGVTPTPQPTPAPPAPGDLPAERAVLNPVTPTAWLPCSPEYFGGCDFEGLREIRYGTDGKWLIKRYLNSFPGWHCSAANFGSDPAPGETKRCEVANIMLTGTIAAPNVCYAGGMCPQIDLKAIPMGSDGFAELRVQPTTDLGTPSSDGVGAFRTICGFSHMAFDDPIVFPGKPGMSHLHAFFGNTGANAYSTAQTLAGSGNSTCAGGIANRSAYWVPALIDTVSHKPVVPSDPIWYYKTGYGGVKAADVRAMPAGLRMIAGDMKAKGAQDVANWSCRSSPEHFATIPNCAVGDNVQMSVRFPQCWDGVNLDSANHKSHMAYPTGSGCPATHPVALPEITLNVLYLVRTADAPLNWRLSSDDLSLPAGYSVHADWFDGWNPEIRDTWIKHCDQAAVDCHAYLLGDGRTLY</sequence>
<keyword evidence="4" id="KW-1185">Reference proteome</keyword>
<organism evidence="3 4">
    <name type="scientific">Niveibacterium umoris</name>
    <dbReference type="NCBI Taxonomy" id="1193620"/>
    <lineage>
        <taxon>Bacteria</taxon>
        <taxon>Pseudomonadati</taxon>
        <taxon>Pseudomonadota</taxon>
        <taxon>Betaproteobacteria</taxon>
        <taxon>Rhodocyclales</taxon>
        <taxon>Rhodocyclaceae</taxon>
        <taxon>Niveibacterium</taxon>
    </lineage>
</organism>
<dbReference type="EMBL" id="JACIET010000002">
    <property type="protein sequence ID" value="MBB4013493.1"/>
    <property type="molecule type" value="Genomic_DNA"/>
</dbReference>
<dbReference type="PANTHER" id="PTHR43662:SF3">
    <property type="entry name" value="DOMAIN PROTEIN, PUTATIVE (AFU_ORTHOLOGUE AFUA_6G11970)-RELATED"/>
    <property type="match status" value="1"/>
</dbReference>
<evidence type="ECO:0000259" key="2">
    <source>
        <dbReference type="Pfam" id="PF09362"/>
    </source>
</evidence>
<feature type="compositionally biased region" description="Pro residues" evidence="1">
    <location>
        <begin position="61"/>
        <end position="72"/>
    </location>
</feature>
<feature type="domain" description="DUF1996" evidence="2">
    <location>
        <begin position="220"/>
        <end position="433"/>
    </location>
</feature>
<dbReference type="PROSITE" id="PS51257">
    <property type="entry name" value="PROKAR_LIPOPROTEIN"/>
    <property type="match status" value="1"/>
</dbReference>
<dbReference type="Proteomes" id="UP000561045">
    <property type="component" value="Unassembled WGS sequence"/>
</dbReference>
<proteinExistence type="predicted"/>
<protein>
    <recommendedName>
        <fullName evidence="2">DUF1996 domain-containing protein</fullName>
    </recommendedName>
</protein>
<evidence type="ECO:0000313" key="3">
    <source>
        <dbReference type="EMBL" id="MBB4013493.1"/>
    </source>
</evidence>
<dbReference type="PANTHER" id="PTHR43662">
    <property type="match status" value="1"/>
</dbReference>
<feature type="region of interest" description="Disordered" evidence="1">
    <location>
        <begin position="38"/>
        <end position="77"/>
    </location>
</feature>
<dbReference type="AlphaFoldDB" id="A0A840BLJ1"/>
<name>A0A840BLJ1_9RHOO</name>
<accession>A0A840BLJ1</accession>
<feature type="compositionally biased region" description="Gly residues" evidence="1">
    <location>
        <begin position="46"/>
        <end position="57"/>
    </location>
</feature>
<dbReference type="RefSeq" id="WP_183635360.1">
    <property type="nucleotide sequence ID" value="NZ_BAABLE010000005.1"/>
</dbReference>
<evidence type="ECO:0000256" key="1">
    <source>
        <dbReference type="SAM" id="MobiDB-lite"/>
    </source>
</evidence>
<dbReference type="InterPro" id="IPR018535">
    <property type="entry name" value="DUF1996"/>
</dbReference>
<evidence type="ECO:0000313" key="4">
    <source>
        <dbReference type="Proteomes" id="UP000561045"/>
    </source>
</evidence>